<comment type="caution">
    <text evidence="1">The sequence shown here is derived from an EMBL/GenBank/DDBJ whole genome shotgun (WGS) entry which is preliminary data.</text>
</comment>
<sequence>MRPNILYLVIAFFILACSSQDRQEENLVVENRPEAAIVPKDTIGVNDRIIAYATFRSERNEIPPDGTYRFDIAFAEWQGKSMGEGVTVAIAGDSIKVIYEGDGSLTNTKKGTMMDQGLIMKHKSGDWIIGTRPEDKEMEEVGGCTGGPAIIDFKHKRYWMC</sequence>
<reference evidence="1 2" key="1">
    <citation type="submission" date="2017-10" db="EMBL/GenBank/DDBJ databases">
        <title>The draft genome sequence of Lewinella nigricans NBRC 102662.</title>
        <authorList>
            <person name="Wang K."/>
        </authorList>
    </citation>
    <scope>NUCLEOTIDE SEQUENCE [LARGE SCALE GENOMIC DNA]</scope>
    <source>
        <strain evidence="1 2">NBRC 102662</strain>
    </source>
</reference>
<gene>
    <name evidence="1" type="ORF">CRP01_08520</name>
</gene>
<dbReference type="EMBL" id="PDUD01000012">
    <property type="protein sequence ID" value="PHN06994.1"/>
    <property type="molecule type" value="Genomic_DNA"/>
</dbReference>
<dbReference type="PROSITE" id="PS51257">
    <property type="entry name" value="PROKAR_LIPOPROTEIN"/>
    <property type="match status" value="1"/>
</dbReference>
<evidence type="ECO:0000313" key="1">
    <source>
        <dbReference type="EMBL" id="PHN06994.1"/>
    </source>
</evidence>
<proteinExistence type="predicted"/>
<name>A0A2D0NEQ3_FLAN2</name>
<dbReference type="OrthoDB" id="672868at2"/>
<dbReference type="Proteomes" id="UP000223913">
    <property type="component" value="Unassembled WGS sequence"/>
</dbReference>
<dbReference type="RefSeq" id="WP_099149602.1">
    <property type="nucleotide sequence ID" value="NZ_PDUD01000012.1"/>
</dbReference>
<organism evidence="1 2">
    <name type="scientific">Flavilitoribacter nigricans (strain ATCC 23147 / DSM 23189 / NBRC 102662 / NCIMB 1420 / SS-2)</name>
    <name type="common">Lewinella nigricans</name>
    <dbReference type="NCBI Taxonomy" id="1122177"/>
    <lineage>
        <taxon>Bacteria</taxon>
        <taxon>Pseudomonadati</taxon>
        <taxon>Bacteroidota</taxon>
        <taxon>Saprospiria</taxon>
        <taxon>Saprospirales</taxon>
        <taxon>Lewinellaceae</taxon>
        <taxon>Flavilitoribacter</taxon>
    </lineage>
</organism>
<keyword evidence="2" id="KW-1185">Reference proteome</keyword>
<protein>
    <submittedName>
        <fullName evidence="1">Uncharacterized protein</fullName>
    </submittedName>
</protein>
<dbReference type="AlphaFoldDB" id="A0A2D0NEQ3"/>
<accession>A0A2D0NEQ3</accession>
<evidence type="ECO:0000313" key="2">
    <source>
        <dbReference type="Proteomes" id="UP000223913"/>
    </source>
</evidence>